<evidence type="ECO:0000256" key="1">
    <source>
        <dbReference type="SAM" id="MobiDB-lite"/>
    </source>
</evidence>
<keyword evidence="3" id="KW-1185">Reference proteome</keyword>
<feature type="region of interest" description="Disordered" evidence="1">
    <location>
        <begin position="1"/>
        <end position="21"/>
    </location>
</feature>
<feature type="region of interest" description="Disordered" evidence="1">
    <location>
        <begin position="515"/>
        <end position="591"/>
    </location>
</feature>
<dbReference type="Pfam" id="PF10198">
    <property type="entry name" value="Ada3"/>
    <property type="match status" value="1"/>
</dbReference>
<feature type="compositionally biased region" description="Basic and acidic residues" evidence="1">
    <location>
        <begin position="1046"/>
        <end position="1057"/>
    </location>
</feature>
<name>A0A498K935_MALDO</name>
<reference evidence="2 3" key="1">
    <citation type="submission" date="2018-10" db="EMBL/GenBank/DDBJ databases">
        <title>A high-quality apple genome assembly.</title>
        <authorList>
            <person name="Hu J."/>
        </authorList>
    </citation>
    <scope>NUCLEOTIDE SEQUENCE [LARGE SCALE GENOMIC DNA]</scope>
    <source>
        <strain evidence="3">cv. HFTH1</strain>
        <tissue evidence="2">Young leaf</tissue>
    </source>
</reference>
<dbReference type="AlphaFoldDB" id="A0A498K935"/>
<feature type="compositionally biased region" description="Basic residues" evidence="1">
    <location>
        <begin position="407"/>
        <end position="416"/>
    </location>
</feature>
<accession>A0A498K935</accession>
<dbReference type="EMBL" id="RDQH01000329">
    <property type="protein sequence ID" value="RXI04800.1"/>
    <property type="molecule type" value="Genomic_DNA"/>
</dbReference>
<feature type="compositionally biased region" description="Polar residues" evidence="1">
    <location>
        <begin position="388"/>
        <end position="399"/>
    </location>
</feature>
<feature type="compositionally biased region" description="Polar residues" evidence="1">
    <location>
        <begin position="1147"/>
        <end position="1194"/>
    </location>
</feature>
<feature type="region of interest" description="Disordered" evidence="1">
    <location>
        <begin position="355"/>
        <end position="374"/>
    </location>
</feature>
<dbReference type="PANTHER" id="PTHR31115">
    <property type="entry name" value="OS05G0107300 PROTEIN"/>
    <property type="match status" value="1"/>
</dbReference>
<organism evidence="2 3">
    <name type="scientific">Malus domestica</name>
    <name type="common">Apple</name>
    <name type="synonym">Pyrus malus</name>
    <dbReference type="NCBI Taxonomy" id="3750"/>
    <lineage>
        <taxon>Eukaryota</taxon>
        <taxon>Viridiplantae</taxon>
        <taxon>Streptophyta</taxon>
        <taxon>Embryophyta</taxon>
        <taxon>Tracheophyta</taxon>
        <taxon>Spermatophyta</taxon>
        <taxon>Magnoliopsida</taxon>
        <taxon>eudicotyledons</taxon>
        <taxon>Gunneridae</taxon>
        <taxon>Pentapetalae</taxon>
        <taxon>rosids</taxon>
        <taxon>fabids</taxon>
        <taxon>Rosales</taxon>
        <taxon>Rosaceae</taxon>
        <taxon>Amygdaloideae</taxon>
        <taxon>Maleae</taxon>
        <taxon>Malus</taxon>
    </lineage>
</organism>
<dbReference type="PANTHER" id="PTHR31115:SF4">
    <property type="entry name" value="SPECTRIN BETA CHAIN, BRAIN"/>
    <property type="match status" value="1"/>
</dbReference>
<feature type="compositionally biased region" description="Basic and acidic residues" evidence="1">
    <location>
        <begin position="523"/>
        <end position="532"/>
    </location>
</feature>
<feature type="compositionally biased region" description="Polar residues" evidence="1">
    <location>
        <begin position="423"/>
        <end position="461"/>
    </location>
</feature>
<proteinExistence type="predicted"/>
<feature type="compositionally biased region" description="Basic and acidic residues" evidence="1">
    <location>
        <begin position="1113"/>
        <end position="1134"/>
    </location>
</feature>
<dbReference type="Proteomes" id="UP000290289">
    <property type="component" value="Chromosome 3"/>
</dbReference>
<feature type="compositionally biased region" description="Basic residues" evidence="1">
    <location>
        <begin position="576"/>
        <end position="588"/>
    </location>
</feature>
<feature type="region of interest" description="Disordered" evidence="1">
    <location>
        <begin position="1108"/>
        <end position="1201"/>
    </location>
</feature>
<feature type="region of interest" description="Disordered" evidence="1">
    <location>
        <begin position="1036"/>
        <end position="1057"/>
    </location>
</feature>
<protein>
    <submittedName>
        <fullName evidence="2">Uncharacterized protein</fullName>
    </submittedName>
</protein>
<evidence type="ECO:0000313" key="2">
    <source>
        <dbReference type="EMBL" id="RXI04800.1"/>
    </source>
</evidence>
<gene>
    <name evidence="2" type="ORF">DVH24_039074</name>
</gene>
<dbReference type="InterPro" id="IPR019340">
    <property type="entry name" value="Histone_AcTrfase_su3"/>
</dbReference>
<dbReference type="STRING" id="3750.A0A498K935"/>
<sequence length="1254" mass="137615">MLNSGNNVNRSSATLSSTMPSLPQCLPLEPIMLSNQKYTRTGELSRVLGLPLGSITDDHSLGVGHSKPPPPVATEELKHFKESVQDASRRARDRAKMLRESIFKLDKYKEALSSKKRQRSDLSSSERSNGVNIVKLGSQIYKNPRENMTQRLEDRTKSVGFNKRVRTSVADVRADVRSAATSRQQVVTDKDEKMPQAVNAASVRIEEKSRRLLARGEGLDQKVKKKRSVGAVSHRITGGERDIQRATHPKLSGDLKLRSCDVQGVRLKTSLGVGGINKSEPSFELSNLSTCTVLKNDLENAPVPKDRSVLLEQRVVKGDIKLNIQEENPVGSLNTVIKGKVSRAPRTGSIMNLDSSPNVHSPSAPCQGWQQPAGENKGKVASVMSNQNRAMSSGSSIQPMAQWVGQRPHKNSRTRRTSLVAPTPNNAEAQISCHSSATSDFSARTSSVGTNGSQLTSSLDNHTPKSKRELQNVSSPFGLSGSEESGARGNKLKDKGMDSIEISLAADQKVGAHLFPYKKNKSPTKEIGDGVRRQGRSGRGSSLTRPGSPPTMEKSENLPTTKSLQGLKPMSDKNKSKTGRPPSKKIKDRKVLTCVGPSTCNGSSDFTGESDDDHEELFLAANSARNASKFACSGPFWKKMELVFGSLSSEDISYLQQQLSFAEELGESLSQMCSDEYNISEVLMPRAVPKHSGEREGSHFSQDSLKTDALCEQLDMKRLEKVTPLYQRVLSALIEEGESEELYHQSEGKNIHLWCATDDSHCGSCNQNHIDVEPKVWDRMESEVESKVDVPTQKYCMLDRLSCDGSAKTCTIGNGNMSSFLHSQEQWHGDDDLSDSDVEQLQPRKLDTPSFPSSDCQYQLMCLDDRLLLELQSIGLCPERLPDLKEGEDVINQDIMGLEQELHQQIARKKKNLAKIDKTIQRERATERWRTELVAMDQLIEMAYRKRLASHGNYGSKNAVRKVSKQVALAFLKRTLSRCRKFEERGISCFSDPELQKVIFSEPSCNSAAKSIDCIGSGTASNTCNGGSHQAEVKRSGAASSVSGRYDSHSDNLERGDNLERDSSVALHAVIDSSGQASSKHGSVLNLNKGKKREVLITDIGGSASSMVTSALDDTHHEVQEKKNEREKGRHSDNLRNNLPSGAGRTSLDSSGSEFKTKGNSKQKNTQLPSQSVANASNTRSGVGPSLPSNTRTPSSKEADEPADFANLQLPELDSLEENQDLSTWLNFDEDGLQDHDSIGLEIPMDDLSELMLM</sequence>
<feature type="region of interest" description="Disordered" evidence="1">
    <location>
        <begin position="388"/>
        <end position="493"/>
    </location>
</feature>
<comment type="caution">
    <text evidence="2">The sequence shown here is derived from an EMBL/GenBank/DDBJ whole genome shotgun (WGS) entry which is preliminary data.</text>
</comment>
<feature type="region of interest" description="Disordered" evidence="1">
    <location>
        <begin position="176"/>
        <end position="195"/>
    </location>
</feature>
<evidence type="ECO:0000313" key="3">
    <source>
        <dbReference type="Proteomes" id="UP000290289"/>
    </source>
</evidence>